<reference evidence="4 5" key="1">
    <citation type="journal article" date="2009" name="PLoS ONE">
        <title>Methylobacterium genome sequences: a reference blueprint to investigate microbial metabolism of C1 compounds from natural and industrial sources.</title>
        <authorList>
            <person name="Vuilleumier S."/>
            <person name="Chistoserdova L."/>
            <person name="Lee M.-C."/>
            <person name="Bringel F."/>
            <person name="Lajus A."/>
            <person name="Zhou Y."/>
            <person name="Gourion B."/>
            <person name="Barbe V."/>
            <person name="Chang J."/>
            <person name="Cruveiller S."/>
            <person name="Dossat C."/>
            <person name="Gillett W."/>
            <person name="Gruffaz C."/>
            <person name="Haugen E."/>
            <person name="Hourcade E."/>
            <person name="Levy R."/>
            <person name="Mangenot S."/>
            <person name="Muller E."/>
            <person name="Nadalig T."/>
            <person name="Pagni M."/>
            <person name="Penny C."/>
            <person name="Peyraud R."/>
            <person name="Robinson D.G."/>
            <person name="Roche D."/>
            <person name="Rouy Z."/>
            <person name="Saenampechek C."/>
            <person name="Salvignol G."/>
            <person name="Vallenet D."/>
            <person name="Wu Z."/>
            <person name="Marx C.J."/>
            <person name="Vorholt J.A."/>
            <person name="Olson M.V."/>
            <person name="Kaul R."/>
            <person name="Weissenbach J."/>
            <person name="Medigue C."/>
            <person name="Lidstrom M.E."/>
        </authorList>
    </citation>
    <scope>NUCLEOTIDE SEQUENCE [LARGE SCALE GENOMIC DNA]</scope>
    <source>
        <strain evidence="5">ATCC 14718 / DSM 1338 / JCM 2805 / NCIMB 9133 / AM1</strain>
    </source>
</reference>
<dbReference type="HOGENOM" id="CLU_031076_0_3_5"/>
<evidence type="ECO:0000256" key="2">
    <source>
        <dbReference type="ARBA" id="ARBA00022525"/>
    </source>
</evidence>
<evidence type="ECO:0008006" key="6">
    <source>
        <dbReference type="Google" id="ProtNLM"/>
    </source>
</evidence>
<gene>
    <name evidence="4" type="ordered locus">MexAM1_META2p1223</name>
</gene>
<name>C5B693_METEA</name>
<evidence type="ECO:0000256" key="3">
    <source>
        <dbReference type="SAM" id="SignalP"/>
    </source>
</evidence>
<dbReference type="PANTHER" id="PTHR10009">
    <property type="entry name" value="PROTEIN YELLOW-RELATED"/>
    <property type="match status" value="1"/>
</dbReference>
<comment type="subcellular location">
    <subcellularLocation>
        <location evidence="1">Secreted</location>
    </subcellularLocation>
</comment>
<protein>
    <recommendedName>
        <fullName evidence="6">Gluconolaconase</fullName>
    </recommendedName>
</protein>
<geneLocation type="plasmid" evidence="4 5">
    <name>megaplasmid</name>
</geneLocation>
<dbReference type="PANTHER" id="PTHR10009:SF18">
    <property type="entry name" value="PROTEIN YELLOW-LIKE PROTEIN"/>
    <property type="match status" value="1"/>
</dbReference>
<sequence length="380" mass="41370">MDRIAPALLLLTSTLLCGVSPTRAAPEVIGHIEEVARFDGPMPTGVTVAPNGRIFVNYPRWGDDVPFTVAELRNGKAMPYPDASTNRPDDKRPAETLLSVQSVVVDARNRLWILDTAAPAFRTRVSGGAKLVAVDLATDRVVRTIVLPDDVALPTTYLNDVRFDLRDGEGVAYITDSSVSGPGGLIVVDLATGQARRRLSGHASTSPDPNFVAVVEGHEMKSRPAGGPDKPFRVASDGIALSADGATLYYCPLSSRHLYAIPTRHLRSPEISEADLAAKVVDLGEKGASDGLEADDRGRVYAGDYEHNAVRRLEQGTWKTIAQNPEILWPDTFSIGTDRYLYFTANQLHRQAGFHGGIDLRRKPYHLYRIRIDAGPVQLK</sequence>
<feature type="chain" id="PRO_5002946682" description="Gluconolaconase" evidence="3">
    <location>
        <begin position="25"/>
        <end position="380"/>
    </location>
</feature>
<keyword evidence="3" id="KW-0732">Signal</keyword>
<evidence type="ECO:0000256" key="1">
    <source>
        <dbReference type="ARBA" id="ARBA00004613"/>
    </source>
</evidence>
<dbReference type="SUPFAM" id="SSF63829">
    <property type="entry name" value="Calcium-dependent phosphotriesterase"/>
    <property type="match status" value="1"/>
</dbReference>
<proteinExistence type="predicted"/>
<dbReference type="EMBL" id="CP001511">
    <property type="protein sequence ID" value="ACS43975.1"/>
    <property type="molecule type" value="Genomic_DNA"/>
</dbReference>
<keyword evidence="2" id="KW-0964">Secreted</keyword>
<dbReference type="OrthoDB" id="9797664at2"/>
<dbReference type="AlphaFoldDB" id="C5B693"/>
<keyword evidence="5" id="KW-1185">Reference proteome</keyword>
<dbReference type="Proteomes" id="UP000009081">
    <property type="component" value="Plasmid megaplasmid"/>
</dbReference>
<dbReference type="Gene3D" id="2.120.10.30">
    <property type="entry name" value="TolB, C-terminal domain"/>
    <property type="match status" value="1"/>
</dbReference>
<dbReference type="InterPro" id="IPR017996">
    <property type="entry name" value="MRJP/yellow-related"/>
</dbReference>
<evidence type="ECO:0000313" key="4">
    <source>
        <dbReference type="EMBL" id="ACS43975.1"/>
    </source>
</evidence>
<dbReference type="RefSeq" id="WP_003596060.1">
    <property type="nucleotide sequence ID" value="NC_012811.1"/>
</dbReference>
<dbReference type="GO" id="GO:0005576">
    <property type="term" value="C:extracellular region"/>
    <property type="evidence" value="ECO:0007669"/>
    <property type="project" value="UniProtKB-SubCell"/>
</dbReference>
<dbReference type="Pfam" id="PF03022">
    <property type="entry name" value="MRJP"/>
    <property type="match status" value="1"/>
</dbReference>
<accession>C5B693</accession>
<dbReference type="InterPro" id="IPR011042">
    <property type="entry name" value="6-blade_b-propeller_TolB-like"/>
</dbReference>
<dbReference type="KEGG" id="mea:Mex_2p1223"/>
<organism evidence="4 5">
    <name type="scientific">Methylorubrum extorquens (strain ATCC 14718 / DSM 1338 / JCM 2805 / NCIMB 9133 / AM1)</name>
    <name type="common">Methylobacterium extorquens</name>
    <dbReference type="NCBI Taxonomy" id="272630"/>
    <lineage>
        <taxon>Bacteria</taxon>
        <taxon>Pseudomonadati</taxon>
        <taxon>Pseudomonadota</taxon>
        <taxon>Alphaproteobacteria</taxon>
        <taxon>Hyphomicrobiales</taxon>
        <taxon>Methylobacteriaceae</taxon>
        <taxon>Methylorubrum</taxon>
    </lineage>
</organism>
<keyword evidence="4" id="KW-0614">Plasmid</keyword>
<feature type="signal peptide" evidence="3">
    <location>
        <begin position="1"/>
        <end position="24"/>
    </location>
</feature>
<evidence type="ECO:0000313" key="5">
    <source>
        <dbReference type="Proteomes" id="UP000009081"/>
    </source>
</evidence>